<keyword evidence="8" id="KW-1185">Reference proteome</keyword>
<evidence type="ECO:0000259" key="6">
    <source>
        <dbReference type="Pfam" id="PF08534"/>
    </source>
</evidence>
<dbReference type="InterPro" id="IPR036249">
    <property type="entry name" value="Thioredoxin-like_sf"/>
</dbReference>
<accession>A0A0M0JZJ4</accession>
<keyword evidence="4" id="KW-0560">Oxidoreductase</keyword>
<dbReference type="Proteomes" id="UP000037460">
    <property type="component" value="Unassembled WGS sequence"/>
</dbReference>
<dbReference type="OrthoDB" id="1882547at2759"/>
<dbReference type="GO" id="GO:0005737">
    <property type="term" value="C:cytoplasm"/>
    <property type="evidence" value="ECO:0007669"/>
    <property type="project" value="TreeGrafter"/>
</dbReference>
<keyword evidence="3" id="KW-0049">Antioxidant</keyword>
<dbReference type="InterPro" id="IPR037944">
    <property type="entry name" value="PRX5-like"/>
</dbReference>
<dbReference type="InterPro" id="IPR013740">
    <property type="entry name" value="Redoxin"/>
</dbReference>
<dbReference type="PANTHER" id="PTHR10430:SF16">
    <property type="entry name" value="PEROXIREDOXIN-5, MITOCHONDRIAL"/>
    <property type="match status" value="1"/>
</dbReference>
<evidence type="ECO:0000256" key="5">
    <source>
        <dbReference type="SAM" id="MobiDB-lite"/>
    </source>
</evidence>
<dbReference type="Pfam" id="PF08534">
    <property type="entry name" value="Redoxin"/>
    <property type="match status" value="1"/>
</dbReference>
<dbReference type="SUPFAM" id="SSF52833">
    <property type="entry name" value="Thioredoxin-like"/>
    <property type="match status" value="1"/>
</dbReference>
<dbReference type="GO" id="GO:0034599">
    <property type="term" value="P:cellular response to oxidative stress"/>
    <property type="evidence" value="ECO:0007669"/>
    <property type="project" value="InterPro"/>
</dbReference>
<evidence type="ECO:0000256" key="2">
    <source>
        <dbReference type="ARBA" id="ARBA00022559"/>
    </source>
</evidence>
<protein>
    <submittedName>
        <fullName evidence="7">Redoxin domain-containing protein</fullName>
    </submittedName>
</protein>
<dbReference type="EMBL" id="JWZX01001991">
    <property type="protein sequence ID" value="KOO31548.1"/>
    <property type="molecule type" value="Genomic_DNA"/>
</dbReference>
<reference evidence="8" key="1">
    <citation type="journal article" date="2015" name="PLoS Genet.">
        <title>Genome Sequence and Transcriptome Analyses of Chrysochromulina tobin: Metabolic Tools for Enhanced Algal Fitness in the Prominent Order Prymnesiales (Haptophyceae).</title>
        <authorList>
            <person name="Hovde B.T."/>
            <person name="Deodato C.R."/>
            <person name="Hunsperger H.M."/>
            <person name="Ryken S.A."/>
            <person name="Yost W."/>
            <person name="Jha R.K."/>
            <person name="Patterson J."/>
            <person name="Monnat R.J. Jr."/>
            <person name="Barlow S.B."/>
            <person name="Starkenburg S.R."/>
            <person name="Cattolico R.A."/>
        </authorList>
    </citation>
    <scope>NUCLEOTIDE SEQUENCE</scope>
    <source>
        <strain evidence="8">CCMP291</strain>
    </source>
</reference>
<dbReference type="GO" id="GO:0008379">
    <property type="term" value="F:thioredoxin peroxidase activity"/>
    <property type="evidence" value="ECO:0007669"/>
    <property type="project" value="InterPro"/>
</dbReference>
<comment type="similarity">
    <text evidence="1">Belongs to the peroxiredoxin family. Prx5 subfamily.</text>
</comment>
<evidence type="ECO:0000256" key="1">
    <source>
        <dbReference type="ARBA" id="ARBA00010505"/>
    </source>
</evidence>
<keyword evidence="2" id="KW-0575">Peroxidase</keyword>
<dbReference type="GO" id="GO:0042744">
    <property type="term" value="P:hydrogen peroxide catabolic process"/>
    <property type="evidence" value="ECO:0007669"/>
    <property type="project" value="TreeGrafter"/>
</dbReference>
<dbReference type="PANTHER" id="PTHR10430">
    <property type="entry name" value="PEROXIREDOXIN"/>
    <property type="match status" value="1"/>
</dbReference>
<comment type="caution">
    <text evidence="7">The sequence shown here is derived from an EMBL/GenBank/DDBJ whole genome shotgun (WGS) entry which is preliminary data.</text>
</comment>
<feature type="domain" description="Redoxin" evidence="6">
    <location>
        <begin position="34"/>
        <end position="132"/>
    </location>
</feature>
<dbReference type="GO" id="GO:0045454">
    <property type="term" value="P:cell redox homeostasis"/>
    <property type="evidence" value="ECO:0007669"/>
    <property type="project" value="TreeGrafter"/>
</dbReference>
<evidence type="ECO:0000313" key="8">
    <source>
        <dbReference type="Proteomes" id="UP000037460"/>
    </source>
</evidence>
<evidence type="ECO:0000313" key="7">
    <source>
        <dbReference type="EMBL" id="KOO31548.1"/>
    </source>
</evidence>
<proteinExistence type="inferred from homology"/>
<name>A0A0M0JZJ4_9EUKA</name>
<evidence type="ECO:0000256" key="3">
    <source>
        <dbReference type="ARBA" id="ARBA00022862"/>
    </source>
</evidence>
<sequence>MAIAVGSKFPSVEVEKASWPPTPFNLADKIAMKKVPGYKKARDDVRNAGIDEVLVYCVNDAAVMEAWAKDQKIAGTNISFFADTTGALTKALDLEMKAAGTMKALGGVRSKRFALYVDNGVIKHVAVSGTPDDGADPSGDAPGANANSSAAGVLAAIKGLK</sequence>
<dbReference type="Gene3D" id="3.40.30.10">
    <property type="entry name" value="Glutaredoxin"/>
    <property type="match status" value="1"/>
</dbReference>
<feature type="compositionally biased region" description="Low complexity" evidence="5">
    <location>
        <begin position="136"/>
        <end position="149"/>
    </location>
</feature>
<feature type="region of interest" description="Disordered" evidence="5">
    <location>
        <begin position="128"/>
        <end position="149"/>
    </location>
</feature>
<organism evidence="7 8">
    <name type="scientific">Chrysochromulina tobinii</name>
    <dbReference type="NCBI Taxonomy" id="1460289"/>
    <lineage>
        <taxon>Eukaryota</taxon>
        <taxon>Haptista</taxon>
        <taxon>Haptophyta</taxon>
        <taxon>Prymnesiophyceae</taxon>
        <taxon>Prymnesiales</taxon>
        <taxon>Chrysochromulinaceae</taxon>
        <taxon>Chrysochromulina</taxon>
    </lineage>
</organism>
<dbReference type="AlphaFoldDB" id="A0A0M0JZJ4"/>
<gene>
    <name evidence="7" type="ORF">Ctob_004492</name>
</gene>
<evidence type="ECO:0000256" key="4">
    <source>
        <dbReference type="ARBA" id="ARBA00023002"/>
    </source>
</evidence>